<dbReference type="PROSITE" id="PS50011">
    <property type="entry name" value="PROTEIN_KINASE_DOM"/>
    <property type="match status" value="1"/>
</dbReference>
<feature type="domain" description="Protein kinase" evidence="6">
    <location>
        <begin position="217"/>
        <end position="480"/>
    </location>
</feature>
<dbReference type="SUPFAM" id="SSF56112">
    <property type="entry name" value="Protein kinase-like (PK-like)"/>
    <property type="match status" value="1"/>
</dbReference>
<evidence type="ECO:0000256" key="2">
    <source>
        <dbReference type="ARBA" id="ARBA00022741"/>
    </source>
</evidence>
<comment type="subcellular location">
    <subcellularLocation>
        <location evidence="1">Membrane</location>
        <topology evidence="1">Single-pass membrane protein</topology>
    </subcellularLocation>
</comment>
<dbReference type="GO" id="GO:0005524">
    <property type="term" value="F:ATP binding"/>
    <property type="evidence" value="ECO:0007669"/>
    <property type="project" value="UniProtKB-KW"/>
</dbReference>
<dbReference type="PANTHER" id="PTHR44329:SF298">
    <property type="entry name" value="MIXED LINEAGE KINASE DOMAIN-LIKE PROTEIN"/>
    <property type="match status" value="1"/>
</dbReference>
<organism evidence="7 8">
    <name type="scientific">Acanthamoeba castellanii (strain ATCC 30010 / Neff)</name>
    <dbReference type="NCBI Taxonomy" id="1257118"/>
    <lineage>
        <taxon>Eukaryota</taxon>
        <taxon>Amoebozoa</taxon>
        <taxon>Discosea</taxon>
        <taxon>Longamoebia</taxon>
        <taxon>Centramoebida</taxon>
        <taxon>Acanthamoebidae</taxon>
        <taxon>Acanthamoeba</taxon>
    </lineage>
</organism>
<dbReference type="SMART" id="SM00220">
    <property type="entry name" value="S_TKc"/>
    <property type="match status" value="1"/>
</dbReference>
<dbReference type="GeneID" id="14924352"/>
<evidence type="ECO:0000256" key="5">
    <source>
        <dbReference type="SAM" id="MobiDB-lite"/>
    </source>
</evidence>
<keyword evidence="8" id="KW-1185">Reference proteome</keyword>
<name>L8HF36_ACACF</name>
<evidence type="ECO:0000259" key="6">
    <source>
        <dbReference type="PROSITE" id="PS50011"/>
    </source>
</evidence>
<dbReference type="KEGG" id="acan:ACA1_069630"/>
<evidence type="ECO:0000256" key="1">
    <source>
        <dbReference type="ARBA" id="ARBA00004167"/>
    </source>
</evidence>
<dbReference type="PANTHER" id="PTHR44329">
    <property type="entry name" value="SERINE/THREONINE-PROTEIN KINASE TNNI3K-RELATED"/>
    <property type="match status" value="1"/>
</dbReference>
<dbReference type="InterPro" id="IPR029787">
    <property type="entry name" value="Nucleotide_cyclase"/>
</dbReference>
<gene>
    <name evidence="7" type="ORF">ACA1_069630</name>
</gene>
<reference evidence="7 8" key="1">
    <citation type="journal article" date="2013" name="Genome Biol.">
        <title>Genome of Acanthamoeba castellanii highlights extensive lateral gene transfer and early evolution of tyrosine kinase signaling.</title>
        <authorList>
            <person name="Clarke M."/>
            <person name="Lohan A.J."/>
            <person name="Liu B."/>
            <person name="Lagkouvardos I."/>
            <person name="Roy S."/>
            <person name="Zafar N."/>
            <person name="Bertelli C."/>
            <person name="Schilde C."/>
            <person name="Kianianmomeni A."/>
            <person name="Burglin T.R."/>
            <person name="Frech C."/>
            <person name="Turcotte B."/>
            <person name="Kopec K.O."/>
            <person name="Synnott J.M."/>
            <person name="Choo C."/>
            <person name="Paponov I."/>
            <person name="Finkler A."/>
            <person name="Soon Heng Tan C."/>
            <person name="Hutchins A.P."/>
            <person name="Weinmeier T."/>
            <person name="Rattei T."/>
            <person name="Chu J.S."/>
            <person name="Gimenez G."/>
            <person name="Irimia M."/>
            <person name="Rigden D.J."/>
            <person name="Fitzpatrick D.A."/>
            <person name="Lorenzo-Morales J."/>
            <person name="Bateman A."/>
            <person name="Chiu C.H."/>
            <person name="Tang P."/>
            <person name="Hegemann P."/>
            <person name="Fromm H."/>
            <person name="Raoult D."/>
            <person name="Greub G."/>
            <person name="Miranda-Saavedra D."/>
            <person name="Chen N."/>
            <person name="Nash P."/>
            <person name="Ginger M.L."/>
            <person name="Horn M."/>
            <person name="Schaap P."/>
            <person name="Caler L."/>
            <person name="Loftus B."/>
        </authorList>
    </citation>
    <scope>NUCLEOTIDE SEQUENCE [LARGE SCALE GENOMIC DNA]</scope>
    <source>
        <strain evidence="7 8">Neff</strain>
    </source>
</reference>
<dbReference type="InterPro" id="IPR011009">
    <property type="entry name" value="Kinase-like_dom_sf"/>
</dbReference>
<dbReference type="CDD" id="cd13999">
    <property type="entry name" value="STKc_MAP3K-like"/>
    <property type="match status" value="1"/>
</dbReference>
<dbReference type="SUPFAM" id="SSF55073">
    <property type="entry name" value="Nucleotide cyclase"/>
    <property type="match status" value="1"/>
</dbReference>
<keyword evidence="4" id="KW-0067">ATP-binding</keyword>
<dbReference type="Proteomes" id="UP000011083">
    <property type="component" value="Unassembled WGS sequence"/>
</dbReference>
<dbReference type="EMBL" id="KB007857">
    <property type="protein sequence ID" value="ELR23378.1"/>
    <property type="molecule type" value="Genomic_DNA"/>
</dbReference>
<feature type="region of interest" description="Disordered" evidence="5">
    <location>
        <begin position="176"/>
        <end position="222"/>
    </location>
</feature>
<keyword evidence="3 7" id="KW-0418">Kinase</keyword>
<evidence type="ECO:0000256" key="4">
    <source>
        <dbReference type="ARBA" id="ARBA00022840"/>
    </source>
</evidence>
<accession>L8HF36</accession>
<dbReference type="Gene3D" id="1.10.510.10">
    <property type="entry name" value="Transferase(Phosphotransferase) domain 1"/>
    <property type="match status" value="1"/>
</dbReference>
<dbReference type="OrthoDB" id="339325at2759"/>
<dbReference type="PROSITE" id="PS00108">
    <property type="entry name" value="PROTEIN_KINASE_ST"/>
    <property type="match status" value="1"/>
</dbReference>
<dbReference type="AlphaFoldDB" id="L8HF36"/>
<dbReference type="RefSeq" id="XP_004352906.1">
    <property type="nucleotide sequence ID" value="XM_004352854.1"/>
</dbReference>
<dbReference type="InterPro" id="IPR001245">
    <property type="entry name" value="Ser-Thr/Tyr_kinase_cat_dom"/>
</dbReference>
<dbReference type="VEuPathDB" id="AmoebaDB:ACA1_069630"/>
<dbReference type="STRING" id="1257118.L8HF36"/>
<evidence type="ECO:0000256" key="3">
    <source>
        <dbReference type="ARBA" id="ARBA00022777"/>
    </source>
</evidence>
<keyword evidence="3 7" id="KW-0808">Transferase</keyword>
<dbReference type="InterPro" id="IPR051681">
    <property type="entry name" value="Ser/Thr_Kinases-Pseudokinases"/>
</dbReference>
<evidence type="ECO:0000313" key="7">
    <source>
        <dbReference type="EMBL" id="ELR23378.1"/>
    </source>
</evidence>
<dbReference type="GO" id="GO:0016020">
    <property type="term" value="C:membrane"/>
    <property type="evidence" value="ECO:0007669"/>
    <property type="project" value="UniProtKB-SubCell"/>
</dbReference>
<dbReference type="Pfam" id="PF07714">
    <property type="entry name" value="PK_Tyr_Ser-Thr"/>
    <property type="match status" value="1"/>
</dbReference>
<dbReference type="InterPro" id="IPR008271">
    <property type="entry name" value="Ser/Thr_kinase_AS"/>
</dbReference>
<sequence>MKDATILHNEVVRGLLAQHKGYEVDHRRGRRRRGLALALLEVQWPAALFAHPAAAEEWGDTDDRLIYRALGLRVRMGVHVGQTRKVFNGMSLRAEYMGPAVNKAAWITTMSHGGQIVVSQAVYDRIRDSGLAKEKKRLASLGKFDMPDSPQVCSSCWTRKLEARFFRGTTTGVAAYTSDSNPGGGDGSDHHCKPRRRTVTHSSGGGPGDNGDDDDGEQEVCSTGSGVLVGGDHVVQMEESFLASANLCRWIIDYGDIKVGRQVGMGSYGLVFHMALLSELRHPNVVVFIGACVKMPNLCIVTEFVKQGALKDLLYAGPHGSTMVKLGESTRGGGGGGQVVVKLEWKQRLRMLLSAALGVNYLHTLEPVIIHRDLKSSNLLVDENWNVKVADFGFARLKEDNATMTRCGTPCWTAPEVIRGERYSEKADVYSFGIIMWEVMARKQPFAGRNFMGVSLDVLEGKRPQVPADCPEEFKKVINN</sequence>
<evidence type="ECO:0000313" key="8">
    <source>
        <dbReference type="Proteomes" id="UP000011083"/>
    </source>
</evidence>
<dbReference type="Gene3D" id="3.30.70.1230">
    <property type="entry name" value="Nucleotide cyclase"/>
    <property type="match status" value="1"/>
</dbReference>
<keyword evidence="2" id="KW-0547">Nucleotide-binding</keyword>
<dbReference type="InterPro" id="IPR000719">
    <property type="entry name" value="Prot_kinase_dom"/>
</dbReference>
<dbReference type="GO" id="GO:0004674">
    <property type="term" value="F:protein serine/threonine kinase activity"/>
    <property type="evidence" value="ECO:0007669"/>
    <property type="project" value="TreeGrafter"/>
</dbReference>
<proteinExistence type="predicted"/>
<protein>
    <submittedName>
        <fullName evidence="7">Serine/threonine kinase</fullName>
    </submittedName>
</protein>